<dbReference type="RefSeq" id="WP_308429016.1">
    <property type="nucleotide sequence ID" value="NZ_BMZG01000007.1"/>
</dbReference>
<feature type="transmembrane region" description="Helical" evidence="1">
    <location>
        <begin position="90"/>
        <end position="112"/>
    </location>
</feature>
<reference evidence="2" key="1">
    <citation type="journal article" date="2014" name="Int. J. Syst. Evol. Microbiol.">
        <title>Complete genome sequence of Corynebacterium casei LMG S-19264T (=DSM 44701T), isolated from a smear-ripened cheese.</title>
        <authorList>
            <consortium name="US DOE Joint Genome Institute (JGI-PGF)"/>
            <person name="Walter F."/>
            <person name="Albersmeier A."/>
            <person name="Kalinowski J."/>
            <person name="Ruckert C."/>
        </authorList>
    </citation>
    <scope>NUCLEOTIDE SEQUENCE</scope>
    <source>
        <strain evidence="2">KCTC 32501</strain>
    </source>
</reference>
<accession>A0A8J3CIB5</accession>
<evidence type="ECO:0000313" key="3">
    <source>
        <dbReference type="Proteomes" id="UP000614287"/>
    </source>
</evidence>
<proteinExistence type="predicted"/>
<feature type="transmembrane region" description="Helical" evidence="1">
    <location>
        <begin position="5"/>
        <end position="22"/>
    </location>
</feature>
<protein>
    <recommendedName>
        <fullName evidence="4">Phage holin family protein</fullName>
    </recommendedName>
</protein>
<feature type="transmembrane region" description="Helical" evidence="1">
    <location>
        <begin position="54"/>
        <end position="78"/>
    </location>
</feature>
<organism evidence="2 3">
    <name type="scientific">Formosimonas limnophila</name>
    <dbReference type="NCBI Taxonomy" id="1384487"/>
    <lineage>
        <taxon>Bacteria</taxon>
        <taxon>Pseudomonadati</taxon>
        <taxon>Pseudomonadota</taxon>
        <taxon>Betaproteobacteria</taxon>
        <taxon>Burkholderiales</taxon>
        <taxon>Burkholderiaceae</taxon>
        <taxon>Formosimonas</taxon>
    </lineage>
</organism>
<dbReference type="PANTHER" id="PTHR37309:SF1">
    <property type="entry name" value="SLR0284 PROTEIN"/>
    <property type="match status" value="1"/>
</dbReference>
<dbReference type="EMBL" id="BMZG01000007">
    <property type="protein sequence ID" value="GHA75389.1"/>
    <property type="molecule type" value="Genomic_DNA"/>
</dbReference>
<dbReference type="AlphaFoldDB" id="A0A8J3CIB5"/>
<evidence type="ECO:0008006" key="4">
    <source>
        <dbReference type="Google" id="ProtNLM"/>
    </source>
</evidence>
<comment type="caution">
    <text evidence="2">The sequence shown here is derived from an EMBL/GenBank/DDBJ whole genome shotgun (WGS) entry which is preliminary data.</text>
</comment>
<feature type="transmembrane region" description="Helical" evidence="1">
    <location>
        <begin position="28"/>
        <end position="47"/>
    </location>
</feature>
<keyword evidence="1" id="KW-0472">Membrane</keyword>
<gene>
    <name evidence="2" type="ORF">GCM10009007_15670</name>
</gene>
<dbReference type="Proteomes" id="UP000614287">
    <property type="component" value="Unassembled WGS sequence"/>
</dbReference>
<sequence length="117" mass="13016">MIQWLILWAINTTALMALPFFFDNIHMQGWSSALIAAAILGLLNTFIKPIVQILTLPLQIITLGLFTWVINALFMLFVGNIIDGFVIDGFWTAMLASVVYSLISWASATILLPSKDE</sequence>
<name>A0A8J3CIB5_9BURK</name>
<evidence type="ECO:0000313" key="2">
    <source>
        <dbReference type="EMBL" id="GHA75389.1"/>
    </source>
</evidence>
<keyword evidence="3" id="KW-1185">Reference proteome</keyword>
<keyword evidence="1" id="KW-1133">Transmembrane helix</keyword>
<dbReference type="InterPro" id="IPR007165">
    <property type="entry name" value="Phage_holin_4_2"/>
</dbReference>
<keyword evidence="1" id="KW-0812">Transmembrane</keyword>
<evidence type="ECO:0000256" key="1">
    <source>
        <dbReference type="SAM" id="Phobius"/>
    </source>
</evidence>
<dbReference type="PANTHER" id="PTHR37309">
    <property type="entry name" value="SLR0284 PROTEIN"/>
    <property type="match status" value="1"/>
</dbReference>
<dbReference type="Pfam" id="PF04020">
    <property type="entry name" value="Phage_holin_4_2"/>
    <property type="match status" value="1"/>
</dbReference>
<reference evidence="2" key="2">
    <citation type="submission" date="2020-09" db="EMBL/GenBank/DDBJ databases">
        <authorList>
            <person name="Sun Q."/>
            <person name="Kim S."/>
        </authorList>
    </citation>
    <scope>NUCLEOTIDE SEQUENCE</scope>
    <source>
        <strain evidence="2">KCTC 32501</strain>
    </source>
</reference>